<accession>A0ABQ0CQ64</accession>
<keyword evidence="1" id="KW-0732">Signal</keyword>
<evidence type="ECO:0000256" key="1">
    <source>
        <dbReference type="SAM" id="SignalP"/>
    </source>
</evidence>
<protein>
    <submittedName>
        <fullName evidence="2">Uncharacterized protein</fullName>
    </submittedName>
</protein>
<sequence>MKFATALLALATAAMASPTKFAVEKRHGDCKSCEWEHHQEGHGRHRGSMQHCSNWVPVTEELIVIDVKAAICLKTETVDPGLLSTDASIKIDVEIDLVVLRKNYPTYSSLWCDPKGLSKPGEKINEDECWKHEFKRDNSCASDY</sequence>
<reference evidence="3" key="1">
    <citation type="submission" date="2024-06" db="EMBL/GenBank/DDBJ databases">
        <title>Draft Genome Sequences of Epichloe bromicola Strains Isolated from Elymus ciliaris.</title>
        <authorList>
            <consortium name="Epichloe bromicola genome sequencing consortium"/>
            <person name="Miura A."/>
            <person name="Imano S."/>
            <person name="Ashida A."/>
            <person name="Sato I."/>
            <person name="Chiba S."/>
            <person name="Tanaka A."/>
            <person name="Camagna M."/>
            <person name="Takemoto D."/>
        </authorList>
    </citation>
    <scope>NUCLEOTIDE SEQUENCE [LARGE SCALE GENOMIC DNA]</scope>
    <source>
        <strain evidence="3">DP</strain>
    </source>
</reference>
<gene>
    <name evidence="2" type="primary">g3916</name>
    <name evidence="2" type="ORF">EsDP_00003916</name>
</gene>
<dbReference type="EMBL" id="BAAFGZ010000137">
    <property type="protein sequence ID" value="GAB0135583.1"/>
    <property type="molecule type" value="Genomic_DNA"/>
</dbReference>
<evidence type="ECO:0000313" key="3">
    <source>
        <dbReference type="Proteomes" id="UP001562357"/>
    </source>
</evidence>
<keyword evidence="3" id="KW-1185">Reference proteome</keyword>
<evidence type="ECO:0000313" key="2">
    <source>
        <dbReference type="EMBL" id="GAB0135583.1"/>
    </source>
</evidence>
<organism evidence="2 3">
    <name type="scientific">Epichloe bromicola</name>
    <dbReference type="NCBI Taxonomy" id="79588"/>
    <lineage>
        <taxon>Eukaryota</taxon>
        <taxon>Fungi</taxon>
        <taxon>Dikarya</taxon>
        <taxon>Ascomycota</taxon>
        <taxon>Pezizomycotina</taxon>
        <taxon>Sordariomycetes</taxon>
        <taxon>Hypocreomycetidae</taxon>
        <taxon>Hypocreales</taxon>
        <taxon>Clavicipitaceae</taxon>
        <taxon>Epichloe</taxon>
    </lineage>
</organism>
<comment type="caution">
    <text evidence="2">The sequence shown here is derived from an EMBL/GenBank/DDBJ whole genome shotgun (WGS) entry which is preliminary data.</text>
</comment>
<feature type="signal peptide" evidence="1">
    <location>
        <begin position="1"/>
        <end position="16"/>
    </location>
</feature>
<feature type="chain" id="PRO_5047358990" evidence="1">
    <location>
        <begin position="17"/>
        <end position="144"/>
    </location>
</feature>
<name>A0ABQ0CQ64_9HYPO</name>
<dbReference type="Proteomes" id="UP001562357">
    <property type="component" value="Unassembled WGS sequence"/>
</dbReference>
<proteinExistence type="predicted"/>